<dbReference type="PANTHER" id="PTHR47990">
    <property type="entry name" value="2-OXOGLUTARATE (2OG) AND FE(II)-DEPENDENT OXYGENASE SUPERFAMILY PROTEIN-RELATED"/>
    <property type="match status" value="1"/>
</dbReference>
<name>A0AAV8U225_9ROSI</name>
<evidence type="ECO:0000256" key="1">
    <source>
        <dbReference type="ARBA" id="ARBA00022723"/>
    </source>
</evidence>
<dbReference type="EMBL" id="JAIWQS010000002">
    <property type="protein sequence ID" value="KAJ8772324.1"/>
    <property type="molecule type" value="Genomic_DNA"/>
</dbReference>
<sequence length="309" mass="35015">MAVMGQDSLWFCPEMKVSRSNSNELEWGFFLISNHGVSTDLYRKIYALSNDLFSLPYETKIKAGPSSSARTYTPHFIASPFFESFRVSGPDFFASAQVSAEVLFDQPNPEFNEKLTEYGKKMSELSKIIVELVLLCLGEDFPEKFYGPDFSDCHGYMRINNYSPPESLEGEEIEGLGMHTDMSCVTIVYQDETGGLQVRSKEGLWMDINPCPDTLVVNIGDLMHAWSNAKLRSSEHRVVLSRNVNRFSLAFFWCFDDEKLISAPIEVVGEGKGSVFKPFVCKEYLKFRESNEKGKFDKVGFTVRDFAGN</sequence>
<keyword evidence="3" id="KW-0560">Oxidoreductase</keyword>
<dbReference type="Gene3D" id="2.60.120.330">
    <property type="entry name" value="B-lactam Antibiotic, Isopenicillin N Synthase, Chain"/>
    <property type="match status" value="1"/>
</dbReference>
<protein>
    <recommendedName>
        <fullName evidence="4">Fe2OG dioxygenase domain-containing protein</fullName>
    </recommendedName>
</protein>
<comment type="caution">
    <text evidence="5">The sequence shown here is derived from an EMBL/GenBank/DDBJ whole genome shotgun (WGS) entry which is preliminary data.</text>
</comment>
<dbReference type="InterPro" id="IPR027443">
    <property type="entry name" value="IPNS-like_sf"/>
</dbReference>
<keyword evidence="1 3" id="KW-0479">Metal-binding</keyword>
<dbReference type="AlphaFoldDB" id="A0AAV8U225"/>
<keyword evidence="2 3" id="KW-0408">Iron</keyword>
<dbReference type="Pfam" id="PF14226">
    <property type="entry name" value="DIOX_N"/>
    <property type="match status" value="1"/>
</dbReference>
<evidence type="ECO:0000256" key="3">
    <source>
        <dbReference type="RuleBase" id="RU003682"/>
    </source>
</evidence>
<dbReference type="PROSITE" id="PS51471">
    <property type="entry name" value="FE2OG_OXY"/>
    <property type="match status" value="1"/>
</dbReference>
<reference evidence="5 6" key="1">
    <citation type="submission" date="2021-09" db="EMBL/GenBank/DDBJ databases">
        <title>Genomic insights and catalytic innovation underlie evolution of tropane alkaloids biosynthesis.</title>
        <authorList>
            <person name="Wang Y.-J."/>
            <person name="Tian T."/>
            <person name="Huang J.-P."/>
            <person name="Huang S.-X."/>
        </authorList>
    </citation>
    <scope>NUCLEOTIDE SEQUENCE [LARGE SCALE GENOMIC DNA]</scope>
    <source>
        <strain evidence="5">KIB-2018</strain>
        <tissue evidence="5">Leaf</tissue>
    </source>
</reference>
<evidence type="ECO:0000313" key="5">
    <source>
        <dbReference type="EMBL" id="KAJ8772324.1"/>
    </source>
</evidence>
<dbReference type="Proteomes" id="UP001159364">
    <property type="component" value="Linkage Group LG02"/>
</dbReference>
<organism evidence="5 6">
    <name type="scientific">Erythroxylum novogranatense</name>
    <dbReference type="NCBI Taxonomy" id="1862640"/>
    <lineage>
        <taxon>Eukaryota</taxon>
        <taxon>Viridiplantae</taxon>
        <taxon>Streptophyta</taxon>
        <taxon>Embryophyta</taxon>
        <taxon>Tracheophyta</taxon>
        <taxon>Spermatophyta</taxon>
        <taxon>Magnoliopsida</taxon>
        <taxon>eudicotyledons</taxon>
        <taxon>Gunneridae</taxon>
        <taxon>Pentapetalae</taxon>
        <taxon>rosids</taxon>
        <taxon>fabids</taxon>
        <taxon>Malpighiales</taxon>
        <taxon>Erythroxylaceae</taxon>
        <taxon>Erythroxylum</taxon>
    </lineage>
</organism>
<comment type="similarity">
    <text evidence="3">Belongs to the iron/ascorbate-dependent oxidoreductase family.</text>
</comment>
<dbReference type="Pfam" id="PF03171">
    <property type="entry name" value="2OG-FeII_Oxy"/>
    <property type="match status" value="1"/>
</dbReference>
<proteinExistence type="inferred from homology"/>
<accession>A0AAV8U225</accession>
<dbReference type="InterPro" id="IPR005123">
    <property type="entry name" value="Oxoglu/Fe-dep_dioxygenase_dom"/>
</dbReference>
<dbReference type="GO" id="GO:0046872">
    <property type="term" value="F:metal ion binding"/>
    <property type="evidence" value="ECO:0007669"/>
    <property type="project" value="UniProtKB-KW"/>
</dbReference>
<dbReference type="InterPro" id="IPR026992">
    <property type="entry name" value="DIOX_N"/>
</dbReference>
<keyword evidence="6" id="KW-1185">Reference proteome</keyword>
<dbReference type="SUPFAM" id="SSF51197">
    <property type="entry name" value="Clavaminate synthase-like"/>
    <property type="match status" value="1"/>
</dbReference>
<evidence type="ECO:0000256" key="2">
    <source>
        <dbReference type="ARBA" id="ARBA00023004"/>
    </source>
</evidence>
<dbReference type="InterPro" id="IPR044861">
    <property type="entry name" value="IPNS-like_FE2OG_OXY"/>
</dbReference>
<evidence type="ECO:0000259" key="4">
    <source>
        <dbReference type="PROSITE" id="PS51471"/>
    </source>
</evidence>
<feature type="domain" description="Fe2OG dioxygenase" evidence="4">
    <location>
        <begin position="153"/>
        <end position="255"/>
    </location>
</feature>
<dbReference type="InterPro" id="IPR050231">
    <property type="entry name" value="Iron_ascorbate_oxido_reductase"/>
</dbReference>
<gene>
    <name evidence="5" type="ORF">K2173_027501</name>
</gene>
<dbReference type="GO" id="GO:0016491">
    <property type="term" value="F:oxidoreductase activity"/>
    <property type="evidence" value="ECO:0007669"/>
    <property type="project" value="UniProtKB-KW"/>
</dbReference>
<evidence type="ECO:0000313" key="6">
    <source>
        <dbReference type="Proteomes" id="UP001159364"/>
    </source>
</evidence>